<name>A0A8T0AED2_SILME</name>
<dbReference type="GO" id="GO:0006955">
    <property type="term" value="P:immune response"/>
    <property type="evidence" value="ECO:0007669"/>
    <property type="project" value="TreeGrafter"/>
</dbReference>
<reference evidence="1" key="1">
    <citation type="submission" date="2020-08" db="EMBL/GenBank/DDBJ databases">
        <title>Chromosome-level assembly of Southern catfish (Silurus meridionalis) provides insights into visual adaptation to the nocturnal and benthic lifestyles.</title>
        <authorList>
            <person name="Zhang Y."/>
            <person name="Wang D."/>
            <person name="Peng Z."/>
        </authorList>
    </citation>
    <scope>NUCLEOTIDE SEQUENCE</scope>
    <source>
        <strain evidence="1">SWU-2019-XX</strain>
        <tissue evidence="1">Muscle</tissue>
    </source>
</reference>
<dbReference type="PANTHER" id="PTHR14241">
    <property type="entry name" value="INTERFERON-INDUCED PROTEIN 44"/>
    <property type="match status" value="1"/>
</dbReference>
<dbReference type="CDD" id="cd00882">
    <property type="entry name" value="Ras_like_GTPase"/>
    <property type="match status" value="1"/>
</dbReference>
<dbReference type="Proteomes" id="UP000606274">
    <property type="component" value="Unassembled WGS sequence"/>
</dbReference>
<dbReference type="AlphaFoldDB" id="A0A8T0AED2"/>
<evidence type="ECO:0000313" key="1">
    <source>
        <dbReference type="EMBL" id="KAF7689775.1"/>
    </source>
</evidence>
<dbReference type="Gene3D" id="3.40.50.300">
    <property type="entry name" value="P-loop containing nucleotide triphosphate hydrolases"/>
    <property type="match status" value="1"/>
</dbReference>
<dbReference type="SUPFAM" id="SSF52540">
    <property type="entry name" value="P-loop containing nucleoside triphosphate hydrolases"/>
    <property type="match status" value="1"/>
</dbReference>
<protein>
    <recommendedName>
        <fullName evidence="3">Interferon-induced protein 44-like</fullName>
    </recommendedName>
</protein>
<proteinExistence type="predicted"/>
<gene>
    <name evidence="1" type="ORF">HF521_013128</name>
</gene>
<comment type="caution">
    <text evidence="1">The sequence shown here is derived from an EMBL/GenBank/DDBJ whole genome shotgun (WGS) entry which is preliminary data.</text>
</comment>
<accession>A0A8T0AED2</accession>
<keyword evidence="2" id="KW-1185">Reference proteome</keyword>
<sequence length="240" mass="26573">MAGIFNFIRDLLGDTRPSCDSESSPPASKEFDQPWRTMPWGQQDELKQKLRNLRINHPNVQFVRILLVGDVGAGKSSFINSVNNAFQNRITSQALTDGVSGTSFTRNYTTFYIEGNDGSTLPFVFNDVMGFEEGEAGAYSKDIIKALSGFLQEGYNFEHASAMNNPGYRSNPSLQDQTSCLVNVMGASTVSLMSQDIINKMRKIREAATKLNIPQVIIMTKPDAACSLVNRDLKKKDGRV</sequence>
<dbReference type="InterPro" id="IPR027417">
    <property type="entry name" value="P-loop_NTPase"/>
</dbReference>
<evidence type="ECO:0008006" key="3">
    <source>
        <dbReference type="Google" id="ProtNLM"/>
    </source>
</evidence>
<organism evidence="1 2">
    <name type="scientific">Silurus meridionalis</name>
    <name type="common">Southern catfish</name>
    <name type="synonym">Silurus soldatovi meridionalis</name>
    <dbReference type="NCBI Taxonomy" id="175797"/>
    <lineage>
        <taxon>Eukaryota</taxon>
        <taxon>Metazoa</taxon>
        <taxon>Chordata</taxon>
        <taxon>Craniata</taxon>
        <taxon>Vertebrata</taxon>
        <taxon>Euteleostomi</taxon>
        <taxon>Actinopterygii</taxon>
        <taxon>Neopterygii</taxon>
        <taxon>Teleostei</taxon>
        <taxon>Ostariophysi</taxon>
        <taxon>Siluriformes</taxon>
        <taxon>Siluridae</taxon>
        <taxon>Silurus</taxon>
    </lineage>
</organism>
<evidence type="ECO:0000313" key="2">
    <source>
        <dbReference type="Proteomes" id="UP000606274"/>
    </source>
</evidence>
<dbReference type="PANTHER" id="PTHR14241:SF1">
    <property type="entry name" value="INTERFERON-INDUCED PROTEIN 44-RELATED"/>
    <property type="match status" value="1"/>
</dbReference>
<dbReference type="EMBL" id="JABFDY010000024">
    <property type="protein sequence ID" value="KAF7689775.1"/>
    <property type="molecule type" value="Genomic_DNA"/>
</dbReference>